<dbReference type="RefSeq" id="XP_014144706.1">
    <property type="nucleotide sequence ID" value="XM_014289231.1"/>
</dbReference>
<dbReference type="GO" id="GO:0043419">
    <property type="term" value="P:urea catabolic process"/>
    <property type="evidence" value="ECO:0007669"/>
    <property type="project" value="InterPro"/>
</dbReference>
<dbReference type="SUPFAM" id="SSF52540">
    <property type="entry name" value="P-loop containing nucleoside triphosphate hydrolases"/>
    <property type="match status" value="1"/>
</dbReference>
<evidence type="ECO:0000256" key="6">
    <source>
        <dbReference type="SAM" id="MobiDB-lite"/>
    </source>
</evidence>
<dbReference type="GO" id="GO:0005525">
    <property type="term" value="F:GTP binding"/>
    <property type="evidence" value="ECO:0007669"/>
    <property type="project" value="UniProtKB-KW"/>
</dbReference>
<evidence type="ECO:0000259" key="7">
    <source>
        <dbReference type="Pfam" id="PF02492"/>
    </source>
</evidence>
<feature type="non-terminal residue" evidence="8">
    <location>
        <position position="98"/>
    </location>
</feature>
<evidence type="ECO:0000256" key="1">
    <source>
        <dbReference type="ARBA" id="ARBA00005732"/>
    </source>
</evidence>
<feature type="compositionally biased region" description="Basic and acidic residues" evidence="6">
    <location>
        <begin position="22"/>
        <end position="35"/>
    </location>
</feature>
<sequence>MLTLTVQLGNASNAHAHVHDHAQAGGDHGHTHDIMENPGLYSDRDQPLGRGDFSDRSFTVGVGGPVGSGKTALLLALCRALGEKYNMACLTNDIFTKE</sequence>
<dbReference type="Pfam" id="PF02492">
    <property type="entry name" value="cobW"/>
    <property type="match status" value="1"/>
</dbReference>
<keyword evidence="5" id="KW-0143">Chaperone</keyword>
<dbReference type="GO" id="GO:0016151">
    <property type="term" value="F:nickel cation binding"/>
    <property type="evidence" value="ECO:0007669"/>
    <property type="project" value="InterPro"/>
</dbReference>
<feature type="domain" description="CobW/HypB/UreG nucleotide-binding" evidence="7">
    <location>
        <begin position="59"/>
        <end position="95"/>
    </location>
</feature>
<dbReference type="Gene3D" id="3.40.50.300">
    <property type="entry name" value="P-loop containing nucleotide triphosphate hydrolases"/>
    <property type="match status" value="1"/>
</dbReference>
<evidence type="ECO:0000256" key="5">
    <source>
        <dbReference type="ARBA" id="ARBA00023186"/>
    </source>
</evidence>
<organism evidence="8 9">
    <name type="scientific">Sphaeroforma arctica JP610</name>
    <dbReference type="NCBI Taxonomy" id="667725"/>
    <lineage>
        <taxon>Eukaryota</taxon>
        <taxon>Ichthyosporea</taxon>
        <taxon>Ichthyophonida</taxon>
        <taxon>Sphaeroforma</taxon>
    </lineage>
</organism>
<dbReference type="InterPro" id="IPR004400">
    <property type="entry name" value="UreG"/>
</dbReference>
<evidence type="ECO:0000256" key="3">
    <source>
        <dbReference type="ARBA" id="ARBA00022988"/>
    </source>
</evidence>
<dbReference type="InterPro" id="IPR027417">
    <property type="entry name" value="P-loop_NTPase"/>
</dbReference>
<dbReference type="GO" id="GO:0003924">
    <property type="term" value="F:GTPase activity"/>
    <property type="evidence" value="ECO:0007669"/>
    <property type="project" value="InterPro"/>
</dbReference>
<name>A0A0L0F2H0_9EUKA</name>
<dbReference type="PANTHER" id="PTHR31715">
    <property type="entry name" value="UREASE ACCESSORY PROTEIN G"/>
    <property type="match status" value="1"/>
</dbReference>
<dbReference type="AlphaFoldDB" id="A0A0L0F2H0"/>
<keyword evidence="2" id="KW-0547">Nucleotide-binding</keyword>
<dbReference type="OrthoDB" id="10063137at2759"/>
<feature type="region of interest" description="Disordered" evidence="6">
    <location>
        <begin position="22"/>
        <end position="48"/>
    </location>
</feature>
<dbReference type="Proteomes" id="UP000054560">
    <property type="component" value="Unassembled WGS sequence"/>
</dbReference>
<keyword evidence="4" id="KW-0342">GTP-binding</keyword>
<evidence type="ECO:0000313" key="9">
    <source>
        <dbReference type="Proteomes" id="UP000054560"/>
    </source>
</evidence>
<keyword evidence="9" id="KW-1185">Reference proteome</keyword>
<proteinExistence type="inferred from homology"/>
<evidence type="ECO:0000313" key="8">
    <source>
        <dbReference type="EMBL" id="KNC70804.1"/>
    </source>
</evidence>
<accession>A0A0L0F2H0</accession>
<reference evidence="8 9" key="1">
    <citation type="submission" date="2011-02" db="EMBL/GenBank/DDBJ databases">
        <title>The Genome Sequence of Sphaeroforma arctica JP610.</title>
        <authorList>
            <consortium name="The Broad Institute Genome Sequencing Platform"/>
            <person name="Russ C."/>
            <person name="Cuomo C."/>
            <person name="Young S.K."/>
            <person name="Zeng Q."/>
            <person name="Gargeya S."/>
            <person name="Alvarado L."/>
            <person name="Berlin A."/>
            <person name="Chapman S.B."/>
            <person name="Chen Z."/>
            <person name="Freedman E."/>
            <person name="Gellesch M."/>
            <person name="Goldberg J."/>
            <person name="Griggs A."/>
            <person name="Gujja S."/>
            <person name="Heilman E."/>
            <person name="Heiman D."/>
            <person name="Howarth C."/>
            <person name="Mehta T."/>
            <person name="Neiman D."/>
            <person name="Pearson M."/>
            <person name="Roberts A."/>
            <person name="Saif S."/>
            <person name="Shea T."/>
            <person name="Shenoy N."/>
            <person name="Sisk P."/>
            <person name="Stolte C."/>
            <person name="Sykes S."/>
            <person name="White J."/>
            <person name="Yandava C."/>
            <person name="Burger G."/>
            <person name="Gray M.W."/>
            <person name="Holland P.W.H."/>
            <person name="King N."/>
            <person name="Lang F.B.F."/>
            <person name="Roger A.J."/>
            <person name="Ruiz-Trillo I."/>
            <person name="Haas B."/>
            <person name="Nusbaum C."/>
            <person name="Birren B."/>
        </authorList>
    </citation>
    <scope>NUCLEOTIDE SEQUENCE [LARGE SCALE GENOMIC DNA]</scope>
    <source>
        <strain evidence="8 9">JP610</strain>
    </source>
</reference>
<gene>
    <name evidence="8" type="ORF">SARC_16662</name>
</gene>
<dbReference type="InterPro" id="IPR003495">
    <property type="entry name" value="CobW/HypB/UreG_nucleotide-bd"/>
</dbReference>
<dbReference type="PANTHER" id="PTHR31715:SF0">
    <property type="entry name" value="UREASE ACCESSORY PROTEIN G"/>
    <property type="match status" value="1"/>
</dbReference>
<keyword evidence="3" id="KW-0996">Nickel insertion</keyword>
<protein>
    <recommendedName>
        <fullName evidence="7">CobW/HypB/UreG nucleotide-binding domain-containing protein</fullName>
    </recommendedName>
</protein>
<evidence type="ECO:0000256" key="2">
    <source>
        <dbReference type="ARBA" id="ARBA00022741"/>
    </source>
</evidence>
<dbReference type="GeneID" id="25917166"/>
<dbReference type="EMBL" id="KQ250212">
    <property type="protein sequence ID" value="KNC70804.1"/>
    <property type="molecule type" value="Genomic_DNA"/>
</dbReference>
<dbReference type="STRING" id="667725.A0A0L0F2H0"/>
<evidence type="ECO:0000256" key="4">
    <source>
        <dbReference type="ARBA" id="ARBA00023134"/>
    </source>
</evidence>
<comment type="similarity">
    <text evidence="1">Belongs to the SIMIBI class G3E GTPase family. UreG subfamily.</text>
</comment>